<comment type="caution">
    <text evidence="1">The sequence shown here is derived from an EMBL/GenBank/DDBJ whole genome shotgun (WGS) entry which is preliminary data.</text>
</comment>
<evidence type="ECO:0008006" key="3">
    <source>
        <dbReference type="Google" id="ProtNLM"/>
    </source>
</evidence>
<dbReference type="Proteomes" id="UP000197587">
    <property type="component" value="Unassembled WGS sequence"/>
</dbReference>
<accession>A0A246BC50</accession>
<sequence length="300" mass="34105">MNKSLFEIIAEMLGLKDANPNLATLTTTSKTSIWRQVFETVAFAIWNFQEATNLHLQEIEDKIRNQKVSSLKWYRTESLRFQYGFDLINENDGFRPDYYDVETDSWIIATDEQVENSKVVKYAAVGRNIVNNRALILIKIATEAGEEIVPVSDNVGIAFTKFIEEIQPSGDVLQIINYKPDILFPQFKVCYDPLILLPNGQSILLGNVFPVQEAIKKFMKNLPFNGELSVQKLEEIILNVNGVIDLQKLQVESKWIVPTGGDADGYGLFQPIQISKIPKSGHFKIEDWSGIQYIIKIAEE</sequence>
<dbReference type="AlphaFoldDB" id="A0A246BC50"/>
<evidence type="ECO:0000313" key="2">
    <source>
        <dbReference type="Proteomes" id="UP000197587"/>
    </source>
</evidence>
<name>A0A246BC50_9FLAO</name>
<dbReference type="RefSeq" id="WP_088263478.1">
    <property type="nucleotide sequence ID" value="NZ_JASZ02000002.1"/>
</dbReference>
<organism evidence="1 2">
    <name type="scientific">Kaistella haifensis DSM 19056</name>
    <dbReference type="NCBI Taxonomy" id="1450526"/>
    <lineage>
        <taxon>Bacteria</taxon>
        <taxon>Pseudomonadati</taxon>
        <taxon>Bacteroidota</taxon>
        <taxon>Flavobacteriia</taxon>
        <taxon>Flavobacteriales</taxon>
        <taxon>Weeksellaceae</taxon>
        <taxon>Chryseobacterium group</taxon>
        <taxon>Kaistella</taxon>
    </lineage>
</organism>
<proteinExistence type="predicted"/>
<keyword evidence="2" id="KW-1185">Reference proteome</keyword>
<dbReference type="EMBL" id="JASZ02000002">
    <property type="protein sequence ID" value="OWK99253.1"/>
    <property type="molecule type" value="Genomic_DNA"/>
</dbReference>
<gene>
    <name evidence="1" type="ORF">AP75_01845</name>
</gene>
<protein>
    <recommendedName>
        <fullName evidence="3">Nucleotidyltransferase</fullName>
    </recommendedName>
</protein>
<reference evidence="1 2" key="2">
    <citation type="submission" date="2017-05" db="EMBL/GenBank/DDBJ databases">
        <title>Genome of Chryseobacterium haifense.</title>
        <authorList>
            <person name="Newman J.D."/>
        </authorList>
    </citation>
    <scope>NUCLEOTIDE SEQUENCE [LARGE SCALE GENOMIC DNA]</scope>
    <source>
        <strain evidence="1 2">DSM 19056</strain>
    </source>
</reference>
<reference evidence="1 2" key="1">
    <citation type="submission" date="2014-01" db="EMBL/GenBank/DDBJ databases">
        <authorList>
            <consortium name="Genome Consortium for Active Teaching"/>
            <person name="Sontag T.C."/>
            <person name="Newman J.D."/>
        </authorList>
    </citation>
    <scope>NUCLEOTIDE SEQUENCE [LARGE SCALE GENOMIC DNA]</scope>
    <source>
        <strain evidence="1 2">DSM 19056</strain>
    </source>
</reference>
<evidence type="ECO:0000313" key="1">
    <source>
        <dbReference type="EMBL" id="OWK99253.1"/>
    </source>
</evidence>